<evidence type="ECO:0000256" key="4">
    <source>
        <dbReference type="ARBA" id="ARBA00022737"/>
    </source>
</evidence>
<dbReference type="InterPro" id="IPR055347">
    <property type="entry name" value="UTP6_N"/>
</dbReference>
<dbReference type="InterPro" id="IPR003107">
    <property type="entry name" value="HAT"/>
</dbReference>
<comment type="subcellular location">
    <subcellularLocation>
        <location evidence="1">Nucleus</location>
        <location evidence="1">Nucleolus</location>
    </subcellularLocation>
</comment>
<dbReference type="GeneID" id="101855029"/>
<dbReference type="Pfam" id="PF08640">
    <property type="entry name" value="U3_assoc_6"/>
    <property type="match status" value="1"/>
</dbReference>
<evidence type="ECO:0000256" key="1">
    <source>
        <dbReference type="ARBA" id="ARBA00004604"/>
    </source>
</evidence>
<feature type="domain" description="U3 small nucleolar RNA-associated protein 6 N-terminal" evidence="6">
    <location>
        <begin position="9"/>
        <end position="90"/>
    </location>
</feature>
<evidence type="ECO:0000313" key="7">
    <source>
        <dbReference type="Proteomes" id="UP000694888"/>
    </source>
</evidence>
<gene>
    <name evidence="8" type="primary">LOC101855029</name>
</gene>
<dbReference type="Proteomes" id="UP000694888">
    <property type="component" value="Unplaced"/>
</dbReference>
<dbReference type="PANTHER" id="PTHR23271">
    <property type="entry name" value="HEPATOCELLULAR CARCINOMA-ASSOCIATED ANTIGEN 66"/>
    <property type="match status" value="1"/>
</dbReference>
<evidence type="ECO:0000256" key="5">
    <source>
        <dbReference type="ARBA" id="ARBA00023242"/>
    </source>
</evidence>
<keyword evidence="7" id="KW-1185">Reference proteome</keyword>
<organism evidence="7 8">
    <name type="scientific">Aplysia californica</name>
    <name type="common">California sea hare</name>
    <dbReference type="NCBI Taxonomy" id="6500"/>
    <lineage>
        <taxon>Eukaryota</taxon>
        <taxon>Metazoa</taxon>
        <taxon>Spiralia</taxon>
        <taxon>Lophotrochozoa</taxon>
        <taxon>Mollusca</taxon>
        <taxon>Gastropoda</taxon>
        <taxon>Heterobranchia</taxon>
        <taxon>Euthyneura</taxon>
        <taxon>Tectipleura</taxon>
        <taxon>Aplysiida</taxon>
        <taxon>Aplysioidea</taxon>
        <taxon>Aplysiidae</taxon>
        <taxon>Aplysia</taxon>
    </lineage>
</organism>
<keyword evidence="3" id="KW-0698">rRNA processing</keyword>
<evidence type="ECO:0000313" key="8">
    <source>
        <dbReference type="RefSeq" id="XP_035826317.1"/>
    </source>
</evidence>
<evidence type="ECO:0000256" key="2">
    <source>
        <dbReference type="ARBA" id="ARBA00010734"/>
    </source>
</evidence>
<dbReference type="RefSeq" id="XP_035826317.1">
    <property type="nucleotide sequence ID" value="XM_035970424.1"/>
</dbReference>
<keyword evidence="5" id="KW-0539">Nucleus</keyword>
<name>A0ABM1VV75_APLCA</name>
<dbReference type="Gene3D" id="1.25.40.10">
    <property type="entry name" value="Tetratricopeptide repeat domain"/>
    <property type="match status" value="1"/>
</dbReference>
<dbReference type="SMART" id="SM00386">
    <property type="entry name" value="HAT"/>
    <property type="match status" value="3"/>
</dbReference>
<reference evidence="8" key="1">
    <citation type="submission" date="2025-08" db="UniProtKB">
        <authorList>
            <consortium name="RefSeq"/>
        </authorList>
    </citation>
    <scope>IDENTIFICATION</scope>
</reference>
<evidence type="ECO:0000256" key="3">
    <source>
        <dbReference type="ARBA" id="ARBA00022552"/>
    </source>
</evidence>
<accession>A0ABM1VV75</accession>
<dbReference type="InterPro" id="IPR013949">
    <property type="entry name" value="Utp6"/>
</dbReference>
<dbReference type="SUPFAM" id="SSF48452">
    <property type="entry name" value="TPR-like"/>
    <property type="match status" value="1"/>
</dbReference>
<keyword evidence="4" id="KW-0677">Repeat</keyword>
<proteinExistence type="inferred from homology"/>
<dbReference type="InterPro" id="IPR011990">
    <property type="entry name" value="TPR-like_helical_dom_sf"/>
</dbReference>
<sequence>MAEYVHQTLEEMIPELEEMTRLGLFTAKETKIILKNRESFEYRLRQLTKTKASFLNYVEYEKKLLELLKIRRKKVASDSRKRELEKSIADRIHQLYRLVTVRFQEDVSLWLQHIDFSKALNEKAYVTRLYEKVLKIHSHNEDVWVQSARWESSTDGNGNHELAREILLKAHRVNPESQTIFLEMYHMELQLAKQIIKRKSVLGLPSNMEGPKEDNGAEEDKTAELKLAEIVYSKGLELFRGLADFHMKMLSITSKFKEARKLQAVIVADLQRLYPTNPYVWNGLALRHLNSLKKIGAEQRKVAVAQCLKVYDEAVEKVPTVSNDKEYGKKRK</sequence>
<dbReference type="PANTHER" id="PTHR23271:SF1">
    <property type="entry name" value="U3 SMALL NUCLEOLAR RNA-ASSOCIATED PROTEIN 6 HOMOLOG"/>
    <property type="match status" value="1"/>
</dbReference>
<comment type="similarity">
    <text evidence="2">Belongs to the UTP6 family.</text>
</comment>
<protein>
    <submittedName>
        <fullName evidence="8">U3 small nucleolar RNA-associated protein 6 homolog</fullName>
    </submittedName>
</protein>
<evidence type="ECO:0000259" key="6">
    <source>
        <dbReference type="Pfam" id="PF08640"/>
    </source>
</evidence>